<dbReference type="AlphaFoldDB" id="A0AAQ3QAX0"/>
<protein>
    <submittedName>
        <fullName evidence="2">Uncharacterized protein</fullName>
    </submittedName>
</protein>
<feature type="region of interest" description="Disordered" evidence="1">
    <location>
        <begin position="1"/>
        <end position="25"/>
    </location>
</feature>
<organism evidence="2 3">
    <name type="scientific">Canna indica</name>
    <name type="common">Indian-shot</name>
    <dbReference type="NCBI Taxonomy" id="4628"/>
    <lineage>
        <taxon>Eukaryota</taxon>
        <taxon>Viridiplantae</taxon>
        <taxon>Streptophyta</taxon>
        <taxon>Embryophyta</taxon>
        <taxon>Tracheophyta</taxon>
        <taxon>Spermatophyta</taxon>
        <taxon>Magnoliopsida</taxon>
        <taxon>Liliopsida</taxon>
        <taxon>Zingiberales</taxon>
        <taxon>Cannaceae</taxon>
        <taxon>Canna</taxon>
    </lineage>
</organism>
<gene>
    <name evidence="2" type="ORF">Cni_G11480</name>
</gene>
<dbReference type="EMBL" id="CP136892">
    <property type="protein sequence ID" value="WOL02761.1"/>
    <property type="molecule type" value="Genomic_DNA"/>
</dbReference>
<name>A0AAQ3QAX0_9LILI</name>
<evidence type="ECO:0000256" key="1">
    <source>
        <dbReference type="SAM" id="MobiDB-lite"/>
    </source>
</evidence>
<dbReference type="Proteomes" id="UP001327560">
    <property type="component" value="Chromosome 3"/>
</dbReference>
<sequence>MTRCREEAAAGWEPGRSLRAGSDKERMRSIEANAVGMRERMRRQARTVSSMLSVDSAGRVHIQLLSTAGWSFPLLPLTVSFLDYDL</sequence>
<evidence type="ECO:0000313" key="2">
    <source>
        <dbReference type="EMBL" id="WOL02761.1"/>
    </source>
</evidence>
<evidence type="ECO:0000313" key="3">
    <source>
        <dbReference type="Proteomes" id="UP001327560"/>
    </source>
</evidence>
<proteinExistence type="predicted"/>
<reference evidence="2 3" key="1">
    <citation type="submission" date="2023-10" db="EMBL/GenBank/DDBJ databases">
        <title>Chromosome-scale genome assembly provides insights into flower coloration mechanisms of Canna indica.</title>
        <authorList>
            <person name="Li C."/>
        </authorList>
    </citation>
    <scope>NUCLEOTIDE SEQUENCE [LARGE SCALE GENOMIC DNA]</scope>
    <source>
        <tissue evidence="2">Flower</tissue>
    </source>
</reference>
<accession>A0AAQ3QAX0</accession>
<keyword evidence="3" id="KW-1185">Reference proteome</keyword>